<dbReference type="InterPro" id="IPR005201">
    <property type="entry name" value="TIM_ENGase"/>
</dbReference>
<feature type="domain" description="Cytosolic endo-beta-N-acetylglucosaminidase TIM barrel" evidence="1">
    <location>
        <begin position="97"/>
        <end position="341"/>
    </location>
</feature>
<gene>
    <name evidence="3" type="primary">109544621</name>
    <name evidence="2" type="ORF">YQE_12203</name>
</gene>
<dbReference type="CDD" id="cd06547">
    <property type="entry name" value="GH85_ENGase"/>
    <property type="match status" value="1"/>
</dbReference>
<dbReference type="EnsemblMetazoa" id="XM_019914923.1">
    <property type="protein sequence ID" value="XP_019770482.1"/>
    <property type="gene ID" value="LOC109544621"/>
</dbReference>
<dbReference type="Pfam" id="PF03644">
    <property type="entry name" value="Glyco_hydro_85"/>
    <property type="match status" value="1"/>
</dbReference>
<evidence type="ECO:0000259" key="1">
    <source>
        <dbReference type="Pfam" id="PF03644"/>
    </source>
</evidence>
<name>N6T168_DENPD</name>
<reference evidence="2 4" key="1">
    <citation type="journal article" date="2013" name="Genome Biol.">
        <title>Draft genome of the mountain pine beetle, Dendroctonus ponderosae Hopkins, a major forest pest.</title>
        <authorList>
            <person name="Keeling C.I."/>
            <person name="Yuen M.M."/>
            <person name="Liao N.Y."/>
            <person name="Docking T.R."/>
            <person name="Chan S.K."/>
            <person name="Taylor G.A."/>
            <person name="Palmquist D.L."/>
            <person name="Jackman S.D."/>
            <person name="Nguyen A."/>
            <person name="Li M."/>
            <person name="Henderson H."/>
            <person name="Janes J.K."/>
            <person name="Zhao Y."/>
            <person name="Pandoh P."/>
            <person name="Moore R."/>
            <person name="Sperling F.A."/>
            <person name="Huber D.P."/>
            <person name="Birol I."/>
            <person name="Jones S.J."/>
            <person name="Bohlmann J."/>
        </authorList>
    </citation>
    <scope>NUCLEOTIDE SEQUENCE</scope>
</reference>
<dbReference type="InterPro" id="IPR032979">
    <property type="entry name" value="ENGase"/>
</dbReference>
<dbReference type="OMA" id="GWTHETL"/>
<reference evidence="3" key="2">
    <citation type="submission" date="2024-08" db="UniProtKB">
        <authorList>
            <consortium name="EnsemblMetazoa"/>
        </authorList>
    </citation>
    <scope>IDENTIFICATION</scope>
</reference>
<evidence type="ECO:0000313" key="2">
    <source>
        <dbReference type="EMBL" id="ENN71278.1"/>
    </source>
</evidence>
<proteinExistence type="predicted"/>
<dbReference type="OrthoDB" id="284473at2759"/>
<sequence>MIPSFSQCRPISNYADIKDCLANPPEWVNRVLPLKKRSSFVIRNNPEDCHCQEDSFNPGSRIDSRTVPKTLVCHDYKGGYQADSYIPFEGQEDKTLVTDGYPFYNWSQIDYFIYFSHHFITIPPLAWVNAGHRNGVKVLGTIITENNEGIKICDEEIFSSSTEMREFVYQLTEIQRTFGFDGWLLNFENKVKNPGLLISFVDILTRKTHEQDSENVVIWYDSVTKNGELKWQNQLNSENRCFFDCCDAIFLNYTWTEATLIKSVEAAGARRFDVFVGIDVFGRGMFGGGMFNTYKATKLARKHDLSIAIFAPGWTHETLEKNLQSTAFHRFLNRDDAFWASLWPYLYTHPINDFFETDFHIGLDYNFYNMYIQKPQISRILYPENLKTIPKYQQIESLNYCACLSRSFFETKNVCLISTDNFEDAPEGMFAHRIFVCDIKLSGKIGLYIVTKRLTNNDNTRVKIILRTSLNSGALRLVKLLDEPNASPTNNVTLLEVNPLKDHEIQYNVTLNNIAKRYMKWLNNPRYTGSVLLSMYEFSTTSCDLLDVAATIENGTSIYLLDIGLIQLN</sequence>
<dbReference type="EMBL" id="KB741277">
    <property type="protein sequence ID" value="ENN71278.1"/>
    <property type="molecule type" value="Genomic_DNA"/>
</dbReference>
<dbReference type="GO" id="GO:0033925">
    <property type="term" value="F:mannosyl-glycoprotein endo-beta-N-acetylglucosaminidase activity"/>
    <property type="evidence" value="ECO:0007669"/>
    <property type="project" value="UniProtKB-EC"/>
</dbReference>
<dbReference type="AlphaFoldDB" id="N6T168"/>
<dbReference type="Gene3D" id="3.20.20.80">
    <property type="entry name" value="Glycosidases"/>
    <property type="match status" value="1"/>
</dbReference>
<keyword evidence="4" id="KW-1185">Reference proteome</keyword>
<dbReference type="PANTHER" id="PTHR13246">
    <property type="entry name" value="ENDO BETA N-ACETYLGLUCOSAMINIDASE"/>
    <property type="match status" value="1"/>
</dbReference>
<evidence type="ECO:0000313" key="3">
    <source>
        <dbReference type="EnsemblMetazoa" id="XP_019770482.1"/>
    </source>
</evidence>
<dbReference type="Proteomes" id="UP000019118">
    <property type="component" value="Unassembled WGS sequence"/>
</dbReference>
<dbReference type="PANTHER" id="PTHR13246:SF1">
    <property type="entry name" value="CYTOSOLIC ENDO-BETA-N-ACETYLGLUCOSAMINIDASE"/>
    <property type="match status" value="1"/>
</dbReference>
<feature type="non-terminal residue" evidence="2">
    <location>
        <position position="1"/>
    </location>
</feature>
<organism evidence="2">
    <name type="scientific">Dendroctonus ponderosae</name>
    <name type="common">Mountain pine beetle</name>
    <dbReference type="NCBI Taxonomy" id="77166"/>
    <lineage>
        <taxon>Eukaryota</taxon>
        <taxon>Metazoa</taxon>
        <taxon>Ecdysozoa</taxon>
        <taxon>Arthropoda</taxon>
        <taxon>Hexapoda</taxon>
        <taxon>Insecta</taxon>
        <taxon>Pterygota</taxon>
        <taxon>Neoptera</taxon>
        <taxon>Endopterygota</taxon>
        <taxon>Coleoptera</taxon>
        <taxon>Polyphaga</taxon>
        <taxon>Cucujiformia</taxon>
        <taxon>Curculionidae</taxon>
        <taxon>Scolytinae</taxon>
        <taxon>Dendroctonus</taxon>
    </lineage>
</organism>
<protein>
    <recommendedName>
        <fullName evidence="1">Cytosolic endo-beta-N-acetylglucosaminidase TIM barrel domain-containing protein</fullName>
    </recommendedName>
</protein>
<dbReference type="GO" id="GO:0005829">
    <property type="term" value="C:cytosol"/>
    <property type="evidence" value="ECO:0007669"/>
    <property type="project" value="UniProtKB-SubCell"/>
</dbReference>
<dbReference type="HOGENOM" id="CLU_479194_0_0_1"/>
<accession>N6T168</accession>
<evidence type="ECO:0000313" key="4">
    <source>
        <dbReference type="Proteomes" id="UP000019118"/>
    </source>
</evidence>